<dbReference type="Proteomes" id="UP000229600">
    <property type="component" value="Unassembled WGS sequence"/>
</dbReference>
<name>A0A2H0N4Q3_9BACT</name>
<dbReference type="AlphaFoldDB" id="A0A2H0N4Q3"/>
<evidence type="ECO:0000313" key="6">
    <source>
        <dbReference type="Proteomes" id="UP000229600"/>
    </source>
</evidence>
<dbReference type="Gene3D" id="2.60.120.200">
    <property type="match status" value="1"/>
</dbReference>
<gene>
    <name evidence="5" type="ORF">COV59_04375</name>
</gene>
<protein>
    <recommendedName>
        <fullName evidence="4">LamG-like jellyroll fold domain-containing protein</fullName>
    </recommendedName>
</protein>
<keyword evidence="3" id="KW-0472">Membrane</keyword>
<dbReference type="InterPro" id="IPR006558">
    <property type="entry name" value="LamG-like"/>
</dbReference>
<evidence type="ECO:0000256" key="1">
    <source>
        <dbReference type="ARBA" id="ARBA00022729"/>
    </source>
</evidence>
<organism evidence="5 6">
    <name type="scientific">Candidatus Magasanikbacteria bacterium CG11_big_fil_rev_8_21_14_0_20_39_34</name>
    <dbReference type="NCBI Taxonomy" id="1974653"/>
    <lineage>
        <taxon>Bacteria</taxon>
        <taxon>Candidatus Magasanikiibacteriota</taxon>
    </lineage>
</organism>
<dbReference type="InterPro" id="IPR013320">
    <property type="entry name" value="ConA-like_dom_sf"/>
</dbReference>
<evidence type="ECO:0000313" key="5">
    <source>
        <dbReference type="EMBL" id="PIR03874.1"/>
    </source>
</evidence>
<feature type="domain" description="LamG-like jellyroll fold" evidence="4">
    <location>
        <begin position="177"/>
        <end position="320"/>
    </location>
</feature>
<proteinExistence type="predicted"/>
<keyword evidence="2" id="KW-1015">Disulfide bond</keyword>
<dbReference type="EMBL" id="PCWN01000008">
    <property type="protein sequence ID" value="PIR03874.1"/>
    <property type="molecule type" value="Genomic_DNA"/>
</dbReference>
<dbReference type="Pfam" id="PF13385">
    <property type="entry name" value="Laminin_G_3"/>
    <property type="match status" value="1"/>
</dbReference>
<dbReference type="SUPFAM" id="SSF49899">
    <property type="entry name" value="Concanavalin A-like lectins/glucanases"/>
    <property type="match status" value="1"/>
</dbReference>
<sequence length="446" mass="47609">MRKTFFDRCVSFLAILILVIYPVSVYASTFTDSSCTGEFGSGTNSDTECSSEQVQLDSTGLTNGSGNFTSRILSASSATWSTLAWSPYQPYLKELPDSKGADSGYTAGNIDMTDNILLYHMNDSSGDLVDSSSNGYTGTVTGATLGATGILNTGVSFDGNDKITVSDSDALSLNTTGNLSVAFWVKTGSNVTSLQKILEKGGIASDANFEWTVDIYNSKFRAAYSASNGNTIRSEQSNVTLSTNTWYHVVAVFTGYTSTNEVYIYVNGAEGSTVTGQAGYSYSNTATQLGIGTGYGGHVLNYFSGSLDELAIFSDALTATEALDIYKRGALTLKYQVRSCDDSACSGESFIGPDGTNSTYYSELTSAENGTPSKTLSNVSDNSYFQYKAFLSTLNSSYTPVLLDATITYSSTAGIPEFSDAVYVVILLFGMYYIARFSSRKDMVSS</sequence>
<keyword evidence="3" id="KW-0812">Transmembrane</keyword>
<keyword evidence="3" id="KW-1133">Transmembrane helix</keyword>
<reference evidence="5 6" key="1">
    <citation type="submission" date="2017-09" db="EMBL/GenBank/DDBJ databases">
        <title>Depth-based differentiation of microbial function through sediment-hosted aquifers and enrichment of novel symbionts in the deep terrestrial subsurface.</title>
        <authorList>
            <person name="Probst A.J."/>
            <person name="Ladd B."/>
            <person name="Jarett J.K."/>
            <person name="Geller-Mcgrath D.E."/>
            <person name="Sieber C.M."/>
            <person name="Emerson J.B."/>
            <person name="Anantharaman K."/>
            <person name="Thomas B.C."/>
            <person name="Malmstrom R."/>
            <person name="Stieglmeier M."/>
            <person name="Klingl A."/>
            <person name="Woyke T."/>
            <person name="Ryan C.M."/>
            <person name="Banfield J.F."/>
        </authorList>
    </citation>
    <scope>NUCLEOTIDE SEQUENCE [LARGE SCALE GENOMIC DNA]</scope>
    <source>
        <strain evidence="5">CG11_big_fil_rev_8_21_14_0_20_39_34</strain>
    </source>
</reference>
<feature type="transmembrane region" description="Helical" evidence="3">
    <location>
        <begin position="418"/>
        <end position="435"/>
    </location>
</feature>
<keyword evidence="1" id="KW-0732">Signal</keyword>
<evidence type="ECO:0000256" key="3">
    <source>
        <dbReference type="SAM" id="Phobius"/>
    </source>
</evidence>
<comment type="caution">
    <text evidence="5">The sequence shown here is derived from an EMBL/GenBank/DDBJ whole genome shotgun (WGS) entry which is preliminary data.</text>
</comment>
<accession>A0A2H0N4Q3</accession>
<evidence type="ECO:0000259" key="4">
    <source>
        <dbReference type="SMART" id="SM00560"/>
    </source>
</evidence>
<evidence type="ECO:0000256" key="2">
    <source>
        <dbReference type="ARBA" id="ARBA00023157"/>
    </source>
</evidence>
<dbReference type="SMART" id="SM00560">
    <property type="entry name" value="LamGL"/>
    <property type="match status" value="1"/>
</dbReference>